<dbReference type="EMBL" id="CP089982">
    <property type="protein sequence ID" value="WXA96767.1"/>
    <property type="molecule type" value="Genomic_DNA"/>
</dbReference>
<sequence>MITIEKVGRRYYLVGDTYPIRSQISAAGGHFDRERGERGQWWVSKEDVARRFASAGVQAANGAAQAQSERPAERLNDDSKVLGRARYKGKEYLLVWEGDTKRGPAAKLAFSDGSKVFWADASAVQVTKRYQSREWRGREQPMTFGRLAQLREDYAAQRKAAADSDLRGERGEYSADYKASQRNRGPDEPIGTATWLRHGKARLAVVLVGFHPATYLRSDDAEDMGHFGLESGWYGTAYYRDATLEEYNELQRKSPRADGTCKAIPQGVSK</sequence>
<dbReference type="Proteomes" id="UP001379533">
    <property type="component" value="Chromosome"/>
</dbReference>
<evidence type="ECO:0000256" key="1">
    <source>
        <dbReference type="SAM" id="MobiDB-lite"/>
    </source>
</evidence>
<name>A0ABZ2KDI9_9BACT</name>
<dbReference type="RefSeq" id="WP_394847383.1">
    <property type="nucleotide sequence ID" value="NZ_CP089982.1"/>
</dbReference>
<reference evidence="2 3" key="1">
    <citation type="submission" date="2021-12" db="EMBL/GenBank/DDBJ databases">
        <title>Discovery of the Pendulisporaceae a myxobacterial family with distinct sporulation behavior and unique specialized metabolism.</title>
        <authorList>
            <person name="Garcia R."/>
            <person name="Popoff A."/>
            <person name="Bader C.D."/>
            <person name="Loehr J."/>
            <person name="Walesch S."/>
            <person name="Walt C."/>
            <person name="Boldt J."/>
            <person name="Bunk B."/>
            <person name="Haeckl F.J.F.P.J."/>
            <person name="Gunesch A.P."/>
            <person name="Birkelbach J."/>
            <person name="Nuebel U."/>
            <person name="Pietschmann T."/>
            <person name="Bach T."/>
            <person name="Mueller R."/>
        </authorList>
    </citation>
    <scope>NUCLEOTIDE SEQUENCE [LARGE SCALE GENOMIC DNA]</scope>
    <source>
        <strain evidence="2 3">MSr12523</strain>
    </source>
</reference>
<feature type="compositionally biased region" description="Basic and acidic residues" evidence="1">
    <location>
        <begin position="161"/>
        <end position="175"/>
    </location>
</feature>
<protein>
    <submittedName>
        <fullName evidence="2">Uncharacterized protein</fullName>
    </submittedName>
</protein>
<accession>A0ABZ2KDI9</accession>
<evidence type="ECO:0000313" key="2">
    <source>
        <dbReference type="EMBL" id="WXA96767.1"/>
    </source>
</evidence>
<gene>
    <name evidence="2" type="ORF">LZC95_07950</name>
</gene>
<keyword evidence="3" id="KW-1185">Reference proteome</keyword>
<feature type="region of interest" description="Disordered" evidence="1">
    <location>
        <begin position="161"/>
        <end position="189"/>
    </location>
</feature>
<proteinExistence type="predicted"/>
<organism evidence="2 3">
    <name type="scientific">Pendulispora brunnea</name>
    <dbReference type="NCBI Taxonomy" id="2905690"/>
    <lineage>
        <taxon>Bacteria</taxon>
        <taxon>Pseudomonadati</taxon>
        <taxon>Myxococcota</taxon>
        <taxon>Myxococcia</taxon>
        <taxon>Myxococcales</taxon>
        <taxon>Sorangiineae</taxon>
        <taxon>Pendulisporaceae</taxon>
        <taxon>Pendulispora</taxon>
    </lineage>
</organism>
<evidence type="ECO:0000313" key="3">
    <source>
        <dbReference type="Proteomes" id="UP001379533"/>
    </source>
</evidence>